<organism evidence="2 3">
    <name type="scientific">Massarina eburnea CBS 473.64</name>
    <dbReference type="NCBI Taxonomy" id="1395130"/>
    <lineage>
        <taxon>Eukaryota</taxon>
        <taxon>Fungi</taxon>
        <taxon>Dikarya</taxon>
        <taxon>Ascomycota</taxon>
        <taxon>Pezizomycotina</taxon>
        <taxon>Dothideomycetes</taxon>
        <taxon>Pleosporomycetidae</taxon>
        <taxon>Pleosporales</taxon>
        <taxon>Massarineae</taxon>
        <taxon>Massarinaceae</taxon>
        <taxon>Massarina</taxon>
    </lineage>
</organism>
<evidence type="ECO:0000313" key="2">
    <source>
        <dbReference type="EMBL" id="KAF2642864.1"/>
    </source>
</evidence>
<accession>A0A6A6S9K3</accession>
<feature type="chain" id="PRO_5025541685" evidence="1">
    <location>
        <begin position="20"/>
        <end position="165"/>
    </location>
</feature>
<dbReference type="Pfam" id="PF04681">
    <property type="entry name" value="Bys1"/>
    <property type="match status" value="1"/>
</dbReference>
<keyword evidence="1" id="KW-0732">Signal</keyword>
<proteinExistence type="predicted"/>
<feature type="signal peptide" evidence="1">
    <location>
        <begin position="1"/>
        <end position="19"/>
    </location>
</feature>
<gene>
    <name evidence="2" type="ORF">P280DRAFT_468169</name>
</gene>
<evidence type="ECO:0000313" key="3">
    <source>
        <dbReference type="Proteomes" id="UP000799753"/>
    </source>
</evidence>
<name>A0A6A6S9K3_9PLEO</name>
<dbReference type="Proteomes" id="UP000799753">
    <property type="component" value="Unassembled WGS sequence"/>
</dbReference>
<keyword evidence="3" id="KW-1185">Reference proteome</keyword>
<dbReference type="PANTHER" id="PTHR36195">
    <property type="entry name" value="DOMAIN PROTEIN, PUTATIVE (AFU_ORTHOLOGUE AFUA_5G01990)-RELATED-RELATED"/>
    <property type="match status" value="1"/>
</dbReference>
<reference evidence="2" key="1">
    <citation type="journal article" date="2020" name="Stud. Mycol.">
        <title>101 Dothideomycetes genomes: a test case for predicting lifestyles and emergence of pathogens.</title>
        <authorList>
            <person name="Haridas S."/>
            <person name="Albert R."/>
            <person name="Binder M."/>
            <person name="Bloem J."/>
            <person name="Labutti K."/>
            <person name="Salamov A."/>
            <person name="Andreopoulos B."/>
            <person name="Baker S."/>
            <person name="Barry K."/>
            <person name="Bills G."/>
            <person name="Bluhm B."/>
            <person name="Cannon C."/>
            <person name="Castanera R."/>
            <person name="Culley D."/>
            <person name="Daum C."/>
            <person name="Ezra D."/>
            <person name="Gonzalez J."/>
            <person name="Henrissat B."/>
            <person name="Kuo A."/>
            <person name="Liang C."/>
            <person name="Lipzen A."/>
            <person name="Lutzoni F."/>
            <person name="Magnuson J."/>
            <person name="Mondo S."/>
            <person name="Nolan M."/>
            <person name="Ohm R."/>
            <person name="Pangilinan J."/>
            <person name="Park H.-J."/>
            <person name="Ramirez L."/>
            <person name="Alfaro M."/>
            <person name="Sun H."/>
            <person name="Tritt A."/>
            <person name="Yoshinaga Y."/>
            <person name="Zwiers L.-H."/>
            <person name="Turgeon B."/>
            <person name="Goodwin S."/>
            <person name="Spatafora J."/>
            <person name="Crous P."/>
            <person name="Grigoriev I."/>
        </authorList>
    </citation>
    <scope>NUCLEOTIDE SEQUENCE</scope>
    <source>
        <strain evidence="2">CBS 473.64</strain>
    </source>
</reference>
<dbReference type="PANTHER" id="PTHR36195:SF4">
    <property type="entry name" value="DOMAIN PROTEIN, PUTATIVE (AFU_ORTHOLOGUE AFUA_5G01990)-RELATED"/>
    <property type="match status" value="1"/>
</dbReference>
<protein>
    <submittedName>
        <fullName evidence="2">Uncharacterized protein</fullName>
    </submittedName>
</protein>
<dbReference type="InterPro" id="IPR006771">
    <property type="entry name" value="CetA-like"/>
</dbReference>
<sequence>MFFTAVTLGLLASFVPSNGQEFNLNNYCDKDVWFWDVGGLTSAPTLIPVNDYQQVYLDPDPVTKGKDIFVSFSNTTDISLPTLHISYDVDGDWQEEGHVLWYAMANINGVPFKGHRVRIDGPSCPEVLWKDGEGKLTCISLSGDSGVKNCPDAQYMDLRLCVENP</sequence>
<dbReference type="EMBL" id="MU006781">
    <property type="protein sequence ID" value="KAF2642864.1"/>
    <property type="molecule type" value="Genomic_DNA"/>
</dbReference>
<dbReference type="OrthoDB" id="3682664at2759"/>
<dbReference type="AlphaFoldDB" id="A0A6A6S9K3"/>
<evidence type="ECO:0000256" key="1">
    <source>
        <dbReference type="SAM" id="SignalP"/>
    </source>
</evidence>